<dbReference type="Proteomes" id="UP001189429">
    <property type="component" value="Unassembled WGS sequence"/>
</dbReference>
<feature type="non-terminal residue" evidence="1">
    <location>
        <position position="1"/>
    </location>
</feature>
<evidence type="ECO:0000313" key="1">
    <source>
        <dbReference type="EMBL" id="CAK0851194.1"/>
    </source>
</evidence>
<comment type="caution">
    <text evidence="1">The sequence shown here is derived from an EMBL/GenBank/DDBJ whole genome shotgun (WGS) entry which is preliminary data.</text>
</comment>
<accession>A0ABN9TZ11</accession>
<sequence length="168" mass="18273">GLAADKLHPLHWVEAVGTTGSGAPREAVVIEACGECDAAEQEAVLGAMVMAAQLDSAAESEEDRFGRAGMQHGKLVDAVTTENLVEVLNLTDDLVEHLKYAAKKLKTDPQKDRRAREMEVRLKDLVGVLEKVQHKTGEVSGFDNKLASKVKEQRNSVRELEASMARIV</sequence>
<organism evidence="1 2">
    <name type="scientific">Prorocentrum cordatum</name>
    <dbReference type="NCBI Taxonomy" id="2364126"/>
    <lineage>
        <taxon>Eukaryota</taxon>
        <taxon>Sar</taxon>
        <taxon>Alveolata</taxon>
        <taxon>Dinophyceae</taxon>
        <taxon>Prorocentrales</taxon>
        <taxon>Prorocentraceae</taxon>
        <taxon>Prorocentrum</taxon>
    </lineage>
</organism>
<evidence type="ECO:0000313" key="2">
    <source>
        <dbReference type="Proteomes" id="UP001189429"/>
    </source>
</evidence>
<name>A0ABN9TZ11_9DINO</name>
<proteinExistence type="predicted"/>
<keyword evidence="2" id="KW-1185">Reference proteome</keyword>
<dbReference type="EMBL" id="CAUYUJ010015214">
    <property type="protein sequence ID" value="CAK0851194.1"/>
    <property type="molecule type" value="Genomic_DNA"/>
</dbReference>
<protein>
    <submittedName>
        <fullName evidence="1">Uncharacterized protein</fullName>
    </submittedName>
</protein>
<reference evidence="1" key="1">
    <citation type="submission" date="2023-10" db="EMBL/GenBank/DDBJ databases">
        <authorList>
            <person name="Chen Y."/>
            <person name="Shah S."/>
            <person name="Dougan E. K."/>
            <person name="Thang M."/>
            <person name="Chan C."/>
        </authorList>
    </citation>
    <scope>NUCLEOTIDE SEQUENCE [LARGE SCALE GENOMIC DNA]</scope>
</reference>
<gene>
    <name evidence="1" type="ORF">PCOR1329_LOCUS43383</name>
</gene>